<reference evidence="1" key="1">
    <citation type="submission" date="2020-04" db="EMBL/GenBank/DDBJ databases">
        <authorList>
            <person name="Chiriac C."/>
            <person name="Salcher M."/>
            <person name="Ghai R."/>
            <person name="Kavagutti S V."/>
        </authorList>
    </citation>
    <scope>NUCLEOTIDE SEQUENCE</scope>
</reference>
<organism evidence="1">
    <name type="scientific">uncultured Caudovirales phage</name>
    <dbReference type="NCBI Taxonomy" id="2100421"/>
    <lineage>
        <taxon>Viruses</taxon>
        <taxon>Duplodnaviria</taxon>
        <taxon>Heunggongvirae</taxon>
        <taxon>Uroviricota</taxon>
        <taxon>Caudoviricetes</taxon>
        <taxon>Peduoviridae</taxon>
        <taxon>Maltschvirus</taxon>
        <taxon>Maltschvirus maltsch</taxon>
    </lineage>
</organism>
<gene>
    <name evidence="3" type="ORF">UFOVP1003_44</name>
    <name evidence="4" type="ORF">UFOVP1153_6</name>
    <name evidence="1" type="ORF">UFOVP493_6</name>
    <name evidence="2" type="ORF">UFOVP829_28</name>
</gene>
<evidence type="ECO:0000313" key="1">
    <source>
        <dbReference type="EMBL" id="CAB4146729.1"/>
    </source>
</evidence>
<protein>
    <submittedName>
        <fullName evidence="1">Uncharacterized protein</fullName>
    </submittedName>
</protein>
<evidence type="ECO:0000313" key="3">
    <source>
        <dbReference type="EMBL" id="CAB4177751.1"/>
    </source>
</evidence>
<accession>A0A6J5MT09</accession>
<name>A0A6J5MT09_9CAUD</name>
<dbReference type="EMBL" id="LR796951">
    <property type="protein sequence ID" value="CAB4177751.1"/>
    <property type="molecule type" value="Genomic_DNA"/>
</dbReference>
<evidence type="ECO:0000313" key="4">
    <source>
        <dbReference type="EMBL" id="CAB4187283.1"/>
    </source>
</evidence>
<dbReference type="EMBL" id="LR797104">
    <property type="protein sequence ID" value="CAB4187283.1"/>
    <property type="molecule type" value="Genomic_DNA"/>
</dbReference>
<sequence length="87" mass="9582">MDDYYDESYADEARDRTPFARLSPGAQAARDAINECMILGWDDPDKPTPTGPTTGPITACAMCGKPSERLAPPWDFCHKCQQADLTD</sequence>
<proteinExistence type="predicted"/>
<dbReference type="EMBL" id="LR796764">
    <property type="protein sequence ID" value="CAB4164337.1"/>
    <property type="molecule type" value="Genomic_DNA"/>
</dbReference>
<evidence type="ECO:0000313" key="2">
    <source>
        <dbReference type="EMBL" id="CAB4164337.1"/>
    </source>
</evidence>
<dbReference type="EMBL" id="LR796473">
    <property type="protein sequence ID" value="CAB4146729.1"/>
    <property type="molecule type" value="Genomic_DNA"/>
</dbReference>